<evidence type="ECO:0000259" key="6">
    <source>
        <dbReference type="Pfam" id="PF00419"/>
    </source>
</evidence>
<evidence type="ECO:0000313" key="7">
    <source>
        <dbReference type="EMBL" id="MEX3188615.1"/>
    </source>
</evidence>
<accession>A0AAP8PRW2</accession>
<dbReference type="NCBIfam" id="NF011741">
    <property type="entry name" value="PRK15194.1"/>
    <property type="match status" value="1"/>
</dbReference>
<dbReference type="SUPFAM" id="SSF49401">
    <property type="entry name" value="Bacterial adhesins"/>
    <property type="match status" value="1"/>
</dbReference>
<evidence type="ECO:0000313" key="9">
    <source>
        <dbReference type="Proteomes" id="UP000237365"/>
    </source>
</evidence>
<dbReference type="Gene3D" id="2.60.40.1090">
    <property type="entry name" value="Fimbrial-type adhesion domain"/>
    <property type="match status" value="1"/>
</dbReference>
<comment type="similarity">
    <text evidence="2">Belongs to the fimbrial protein family.</text>
</comment>
<dbReference type="InterPro" id="IPR000259">
    <property type="entry name" value="Adhesion_dom_fimbrial"/>
</dbReference>
<comment type="caution">
    <text evidence="8">The sequence shown here is derived from an EMBL/GenBank/DDBJ whole genome shotgun (WGS) entry which is preliminary data.</text>
</comment>
<reference evidence="7 9" key="2">
    <citation type="submission" date="2024-07" db="EMBL/GenBank/DDBJ databases">
        <title>Making a pathogen? Evaluating the impact of protist predation on the evolution of virulence in Serratia marcescens.</title>
        <authorList>
            <person name="Hopkins H."/>
            <person name="Lopezguerra C."/>
            <person name="Lau M.-J."/>
        </authorList>
    </citation>
    <scope>NUCLEOTIDE SEQUENCE [LARGE SCALE GENOMIC DNA]</scope>
    <source>
        <strain evidence="7 9">KZ19</strain>
    </source>
</reference>
<keyword evidence="3 5" id="KW-0732">Signal</keyword>
<dbReference type="InterPro" id="IPR036937">
    <property type="entry name" value="Adhesion_dom_fimbrial_sf"/>
</dbReference>
<gene>
    <name evidence="7" type="primary">fimA</name>
    <name evidence="7" type="ORF">C3R40_018540</name>
    <name evidence="8" type="ORF">C3R40_24060</name>
</gene>
<evidence type="ECO:0000256" key="4">
    <source>
        <dbReference type="ARBA" id="ARBA00023263"/>
    </source>
</evidence>
<dbReference type="GO" id="GO:0009289">
    <property type="term" value="C:pilus"/>
    <property type="evidence" value="ECO:0007669"/>
    <property type="project" value="UniProtKB-SubCell"/>
</dbReference>
<dbReference type="EMBL" id="PQGI01000015">
    <property type="protein sequence ID" value="POP14735.1"/>
    <property type="molecule type" value="Genomic_DNA"/>
</dbReference>
<proteinExistence type="inferred from homology"/>
<organism evidence="8">
    <name type="scientific">Serratia marcescens</name>
    <dbReference type="NCBI Taxonomy" id="615"/>
    <lineage>
        <taxon>Bacteria</taxon>
        <taxon>Pseudomonadati</taxon>
        <taxon>Pseudomonadota</taxon>
        <taxon>Gammaproteobacteria</taxon>
        <taxon>Enterobacterales</taxon>
        <taxon>Yersiniaceae</taxon>
        <taxon>Serratia</taxon>
    </lineage>
</organism>
<evidence type="ECO:0000256" key="5">
    <source>
        <dbReference type="SAM" id="SignalP"/>
    </source>
</evidence>
<dbReference type="PANTHER" id="PTHR33420:SF12">
    <property type="entry name" value="FIMBRIN-LIKE PROTEIN FIMI-RELATED"/>
    <property type="match status" value="1"/>
</dbReference>
<sequence length="186" mass="18635">MLNKQRVIKSVLAAALLSAGTMATAATTVPGGTVHFTGQIVNAACAVSAGSTDQTVNLGQYRTANFKTPGDRSGAVPFKIQLQDCDTSVSTQASVAFSGTAVSSDANVLAVSNISGGASGSASGVGIEIGDHTGKVLPPNGSVFSTAQTLIDGVNVLNFTARYKATAASVTPGQADADATFTMQYN</sequence>
<evidence type="ECO:0000256" key="2">
    <source>
        <dbReference type="ARBA" id="ARBA00006671"/>
    </source>
</evidence>
<feature type="signal peptide" evidence="5">
    <location>
        <begin position="1"/>
        <end position="25"/>
    </location>
</feature>
<dbReference type="EMBL" id="PQGI02000002">
    <property type="protein sequence ID" value="MEX3188615.1"/>
    <property type="molecule type" value="Genomic_DNA"/>
</dbReference>
<dbReference type="Proteomes" id="UP000237365">
    <property type="component" value="Unassembled WGS sequence"/>
</dbReference>
<feature type="domain" description="Fimbrial-type adhesion" evidence="6">
    <location>
        <begin position="34"/>
        <end position="185"/>
    </location>
</feature>
<evidence type="ECO:0000313" key="8">
    <source>
        <dbReference type="EMBL" id="POP14735.1"/>
    </source>
</evidence>
<dbReference type="RefSeq" id="WP_103682150.1">
    <property type="nucleotide sequence ID" value="NZ_PQGI02000002.1"/>
</dbReference>
<dbReference type="GO" id="GO:0043709">
    <property type="term" value="P:cell adhesion involved in single-species biofilm formation"/>
    <property type="evidence" value="ECO:0007669"/>
    <property type="project" value="TreeGrafter"/>
</dbReference>
<dbReference type="Pfam" id="PF00419">
    <property type="entry name" value="Fimbrial"/>
    <property type="match status" value="1"/>
</dbReference>
<comment type="subcellular location">
    <subcellularLocation>
        <location evidence="1">Fimbrium</location>
    </subcellularLocation>
</comment>
<reference evidence="8" key="1">
    <citation type="submission" date="2018-01" db="EMBL/GenBank/DDBJ databases">
        <title>The opportunistic pathogen Serratia marcescens is an overlooked threat to honeybees.</title>
        <authorList>
            <person name="Raymann K."/>
            <person name="Shaffer Z."/>
            <person name="Coon K."/>
            <person name="Salisbury S."/>
            <person name="Moran N.A."/>
        </authorList>
    </citation>
    <scope>NUCLEOTIDE SEQUENCE [LARGE SCALE GENOMIC DNA]</scope>
    <source>
        <strain evidence="8">KZ19</strain>
    </source>
</reference>
<evidence type="ECO:0000256" key="3">
    <source>
        <dbReference type="ARBA" id="ARBA00022729"/>
    </source>
</evidence>
<protein>
    <submittedName>
        <fullName evidence="7">Type 1 fimbrial major subunit FimA</fullName>
    </submittedName>
    <submittedName>
        <fullName evidence="8">Type 1 fimbrial protein subunit FimA</fullName>
    </submittedName>
</protein>
<keyword evidence="4" id="KW-0281">Fimbrium</keyword>
<dbReference type="InterPro" id="IPR008966">
    <property type="entry name" value="Adhesion_dom_sf"/>
</dbReference>
<feature type="chain" id="PRO_5042867400" evidence="5">
    <location>
        <begin position="26"/>
        <end position="186"/>
    </location>
</feature>
<reference evidence="7 9" key="3">
    <citation type="submission" date="2024-07" db="EMBL/GenBank/DDBJ databases">
        <authorList>
            <person name="Raymann K."/>
        </authorList>
    </citation>
    <scope>NUCLEOTIDE SEQUENCE [LARGE SCALE GENOMIC DNA]</scope>
    <source>
        <strain evidence="7 9">KZ19</strain>
    </source>
</reference>
<name>A0AAP8PRW2_SERMA</name>
<dbReference type="PANTHER" id="PTHR33420">
    <property type="entry name" value="FIMBRIAL SUBUNIT ELFA-RELATED"/>
    <property type="match status" value="1"/>
</dbReference>
<dbReference type="AlphaFoldDB" id="A0AAP8PRW2"/>
<dbReference type="InterPro" id="IPR050263">
    <property type="entry name" value="Bact_Fimbrial_Adh_Pro"/>
</dbReference>
<evidence type="ECO:0000256" key="1">
    <source>
        <dbReference type="ARBA" id="ARBA00004561"/>
    </source>
</evidence>